<comment type="caution">
    <text evidence="9">The sequence shown here is derived from an EMBL/GenBank/DDBJ whole genome shotgun (WGS) entry which is preliminary data.</text>
</comment>
<sequence>MQTPKETPYSRAAIRLIPCLQYHEVGLVMKSSKLLKWEGVATQYGFGQRFVIWLEVKYRYVTSISCKLRRHGEQMGEVVSPDSKLGLDVWPHLETLTADVISKTAFGSSYGQGRNIFHLLKEQAELAIEAMESIYIPGYKSSCSFRGM</sequence>
<dbReference type="GO" id="GO:0004497">
    <property type="term" value="F:monooxygenase activity"/>
    <property type="evidence" value="ECO:0007669"/>
    <property type="project" value="UniProtKB-KW"/>
</dbReference>
<proteinExistence type="inferred from homology"/>
<keyword evidence="3" id="KW-0349">Heme</keyword>
<keyword evidence="7" id="KW-0503">Monooxygenase</keyword>
<dbReference type="Proteomes" id="UP001188597">
    <property type="component" value="Unassembled WGS sequence"/>
</dbReference>
<evidence type="ECO:0000256" key="7">
    <source>
        <dbReference type="ARBA" id="ARBA00023033"/>
    </source>
</evidence>
<dbReference type="PANTHER" id="PTHR24282:SF255">
    <property type="entry name" value="CYTOCHROME P450 72A11-RELATED"/>
    <property type="match status" value="1"/>
</dbReference>
<comment type="subcellular location">
    <subcellularLocation>
        <location evidence="1">Membrane</location>
    </subcellularLocation>
</comment>
<dbReference type="GO" id="GO:0016020">
    <property type="term" value="C:membrane"/>
    <property type="evidence" value="ECO:0007669"/>
    <property type="project" value="UniProtKB-SubCell"/>
</dbReference>
<evidence type="ECO:0000256" key="6">
    <source>
        <dbReference type="ARBA" id="ARBA00023004"/>
    </source>
</evidence>
<evidence type="ECO:0000256" key="2">
    <source>
        <dbReference type="ARBA" id="ARBA00010617"/>
    </source>
</evidence>
<accession>A0AA88V764</accession>
<dbReference type="EMBL" id="JAVXUP010002443">
    <property type="protein sequence ID" value="KAK3003267.1"/>
    <property type="molecule type" value="Genomic_DNA"/>
</dbReference>
<comment type="similarity">
    <text evidence="2">Belongs to the cytochrome P450 family.</text>
</comment>
<dbReference type="AlphaFoldDB" id="A0AA88V764"/>
<dbReference type="GO" id="GO:0046872">
    <property type="term" value="F:metal ion binding"/>
    <property type="evidence" value="ECO:0007669"/>
    <property type="project" value="UniProtKB-KW"/>
</dbReference>
<dbReference type="InterPro" id="IPR050665">
    <property type="entry name" value="Cytochrome_P450_Monooxygen"/>
</dbReference>
<evidence type="ECO:0000256" key="8">
    <source>
        <dbReference type="ARBA" id="ARBA00023136"/>
    </source>
</evidence>
<keyword evidence="8" id="KW-0472">Membrane</keyword>
<keyword evidence="5" id="KW-0560">Oxidoreductase</keyword>
<evidence type="ECO:0000256" key="5">
    <source>
        <dbReference type="ARBA" id="ARBA00023002"/>
    </source>
</evidence>
<evidence type="ECO:0000256" key="1">
    <source>
        <dbReference type="ARBA" id="ARBA00004370"/>
    </source>
</evidence>
<evidence type="ECO:0000256" key="4">
    <source>
        <dbReference type="ARBA" id="ARBA00022723"/>
    </source>
</evidence>
<keyword evidence="4" id="KW-0479">Metal-binding</keyword>
<protein>
    <submittedName>
        <fullName evidence="9">Uncharacterized protein</fullName>
    </submittedName>
</protein>
<gene>
    <name evidence="9" type="ORF">RJ639_018879</name>
</gene>
<evidence type="ECO:0000313" key="9">
    <source>
        <dbReference type="EMBL" id="KAK3003267.1"/>
    </source>
</evidence>
<dbReference type="PANTHER" id="PTHR24282">
    <property type="entry name" value="CYTOCHROME P450 FAMILY MEMBER"/>
    <property type="match status" value="1"/>
</dbReference>
<reference evidence="9" key="1">
    <citation type="submission" date="2022-12" db="EMBL/GenBank/DDBJ databases">
        <title>Draft genome assemblies for two species of Escallonia (Escalloniales).</title>
        <authorList>
            <person name="Chanderbali A."/>
            <person name="Dervinis C."/>
            <person name="Anghel I."/>
            <person name="Soltis D."/>
            <person name="Soltis P."/>
            <person name="Zapata F."/>
        </authorList>
    </citation>
    <scope>NUCLEOTIDE SEQUENCE</scope>
    <source>
        <strain evidence="9">UCBG64.0493</strain>
        <tissue evidence="9">Leaf</tissue>
    </source>
</reference>
<name>A0AA88V764_9ASTE</name>
<organism evidence="9 10">
    <name type="scientific">Escallonia herrerae</name>
    <dbReference type="NCBI Taxonomy" id="1293975"/>
    <lineage>
        <taxon>Eukaryota</taxon>
        <taxon>Viridiplantae</taxon>
        <taxon>Streptophyta</taxon>
        <taxon>Embryophyta</taxon>
        <taxon>Tracheophyta</taxon>
        <taxon>Spermatophyta</taxon>
        <taxon>Magnoliopsida</taxon>
        <taxon>eudicotyledons</taxon>
        <taxon>Gunneridae</taxon>
        <taxon>Pentapetalae</taxon>
        <taxon>asterids</taxon>
        <taxon>campanulids</taxon>
        <taxon>Escalloniales</taxon>
        <taxon>Escalloniaceae</taxon>
        <taxon>Escallonia</taxon>
    </lineage>
</organism>
<keyword evidence="6" id="KW-0408">Iron</keyword>
<evidence type="ECO:0000256" key="3">
    <source>
        <dbReference type="ARBA" id="ARBA00022617"/>
    </source>
</evidence>
<evidence type="ECO:0000313" key="10">
    <source>
        <dbReference type="Proteomes" id="UP001188597"/>
    </source>
</evidence>
<keyword evidence="10" id="KW-1185">Reference proteome</keyword>
<dbReference type="Gene3D" id="1.20.120.990">
    <property type="entry name" value="Glycosyltransferase family 88, C-terminal domain"/>
    <property type="match status" value="1"/>
</dbReference>